<comment type="caution">
    <text evidence="1">The sequence shown here is derived from an EMBL/GenBank/DDBJ whole genome shotgun (WGS) entry which is preliminary data.</text>
</comment>
<dbReference type="AlphaFoldDB" id="A0A763VR33"/>
<sequence length="222" mass="25658">MKNRDVGEILSLFSSSSSITISTLTPVEYSNNESDFMTNSNKLIVNNEMALDIIMLLQLTGKDVQLIKFVKSGEHSKIAILTCNAINLKCIQSTIDKKGFYFSGKRQWSKLKNWIKETLNETSIICFHVPLVYGTKKNEYHIHYRKNTGEDLRIFTENLNECARNILKLKNLTNHMICVEENGERILRWDKEITFDSNKWKSCPPDEVEIIGKIPLIRKLKI</sequence>
<evidence type="ECO:0000313" key="1">
    <source>
        <dbReference type="EMBL" id="HAG4650543.1"/>
    </source>
</evidence>
<proteinExistence type="predicted"/>
<accession>A0A763VR33</accession>
<dbReference type="EMBL" id="DAAYKZ010000001">
    <property type="protein sequence ID" value="HAG4650543.1"/>
    <property type="molecule type" value="Genomic_DNA"/>
</dbReference>
<organism evidence="1">
    <name type="scientific">Salmonella enterica</name>
    <name type="common">Salmonella choleraesuis</name>
    <dbReference type="NCBI Taxonomy" id="28901"/>
    <lineage>
        <taxon>Bacteria</taxon>
        <taxon>Pseudomonadati</taxon>
        <taxon>Pseudomonadota</taxon>
        <taxon>Gammaproteobacteria</taxon>
        <taxon>Enterobacterales</taxon>
        <taxon>Enterobacteriaceae</taxon>
        <taxon>Salmonella</taxon>
    </lineage>
</organism>
<gene>
    <name evidence="1" type="ORF">G8382_000350</name>
</gene>
<reference evidence="1" key="2">
    <citation type="submission" date="2020-02" db="EMBL/GenBank/DDBJ databases">
        <authorList>
            <consortium name="NCBI Pathogen Detection Project"/>
        </authorList>
    </citation>
    <scope>NUCLEOTIDE SEQUENCE</scope>
    <source>
        <strain evidence="1">MA.BM_SE06/8</strain>
    </source>
</reference>
<name>A0A763VR33_SALER</name>
<protein>
    <submittedName>
        <fullName evidence="1">Uncharacterized protein</fullName>
    </submittedName>
</protein>
<reference evidence="1" key="1">
    <citation type="journal article" date="2018" name="Genome Biol.">
        <title>SKESA: strategic k-mer extension for scrupulous assemblies.</title>
        <authorList>
            <person name="Souvorov A."/>
            <person name="Agarwala R."/>
            <person name="Lipman D.J."/>
        </authorList>
    </citation>
    <scope>NUCLEOTIDE SEQUENCE</scope>
    <source>
        <strain evidence="1">MA.BM_SE06/8</strain>
    </source>
</reference>